<keyword evidence="3" id="KW-1185">Reference proteome</keyword>
<name>A0AAV9XQ35_9PEZI</name>
<feature type="compositionally biased region" description="Basic and acidic residues" evidence="1">
    <location>
        <begin position="590"/>
        <end position="606"/>
    </location>
</feature>
<evidence type="ECO:0000313" key="2">
    <source>
        <dbReference type="EMBL" id="KAK6543731.1"/>
    </source>
</evidence>
<feature type="compositionally biased region" description="Basic residues" evidence="1">
    <location>
        <begin position="607"/>
        <end position="625"/>
    </location>
</feature>
<sequence>MRFNQPSGRRLSLPAIDMYGQPIYEPFLYHGPFQHYPNPHSHPHLLPPPAGIAPPVPLPHHPLHDGFPYPLEGYFGFNSLPEIFPEQQYIPPSPDTNPFPNSLPTQFPASREIIPADNTSTSAGSSYSIPRYQNSTQGDSVLSAVSVDSVIASTQASNASESPYSPPPSTRSSNSSNSVPPQSYSSPSQSSVFSFAESVPFFDVSDTETSGEPNYDSGPLASEMAVQFIPQPDTVRSYYDGSTAPAPASKHKYTANGNRQANNQGPNHPKQKSAGGRALVVNGSTNDPVSQIPLRAPRRPHGDAKSQPFRSNQLQEKPQPPGPQPQSNEVEPQTRSEAPIDWSETDPSSPVVPHSELHLTPGPPIQDLGAESVQIHLALSHLPHYNKLNNIYLRANHSVTANKIKLIDAAKELIISALHSHEATKNVNLGSWFSWTEKGVSINFDTNEDLWAATEHQEWLLDIGDGVRIGEKWGGIVIRDIWNPHIIDQVSFDEEFKRKLENLNPMIVHLGSKGFNETYRIRKMKWFGPSTLAIWFHDSRVADYFVEKGLWRMEGYVGIYKYKKVGVCGLRCVNMMVEQPRPYRRQFPQHKTDGTGKADHGDERVSHVGKKKSGGYPRGQHRQQV</sequence>
<dbReference type="AlphaFoldDB" id="A0AAV9XQ35"/>
<feature type="compositionally biased region" description="Polar residues" evidence="1">
    <location>
        <begin position="255"/>
        <end position="266"/>
    </location>
</feature>
<evidence type="ECO:0000256" key="1">
    <source>
        <dbReference type="SAM" id="MobiDB-lite"/>
    </source>
</evidence>
<feature type="compositionally biased region" description="Low complexity" evidence="1">
    <location>
        <begin position="170"/>
        <end position="189"/>
    </location>
</feature>
<proteinExistence type="predicted"/>
<evidence type="ECO:0000313" key="3">
    <source>
        <dbReference type="Proteomes" id="UP001365542"/>
    </source>
</evidence>
<comment type="caution">
    <text evidence="2">The sequence shown here is derived from an EMBL/GenBank/DDBJ whole genome shotgun (WGS) entry which is preliminary data.</text>
</comment>
<gene>
    <name evidence="2" type="ORF">TWF694_000465</name>
</gene>
<protein>
    <submittedName>
        <fullName evidence="2">Uncharacterized protein</fullName>
    </submittedName>
</protein>
<organism evidence="2 3">
    <name type="scientific">Orbilia ellipsospora</name>
    <dbReference type="NCBI Taxonomy" id="2528407"/>
    <lineage>
        <taxon>Eukaryota</taxon>
        <taxon>Fungi</taxon>
        <taxon>Dikarya</taxon>
        <taxon>Ascomycota</taxon>
        <taxon>Pezizomycotina</taxon>
        <taxon>Orbiliomycetes</taxon>
        <taxon>Orbiliales</taxon>
        <taxon>Orbiliaceae</taxon>
        <taxon>Orbilia</taxon>
    </lineage>
</organism>
<dbReference type="Proteomes" id="UP001365542">
    <property type="component" value="Unassembled WGS sequence"/>
</dbReference>
<feature type="region of interest" description="Disordered" evidence="1">
    <location>
        <begin position="236"/>
        <end position="365"/>
    </location>
</feature>
<reference evidence="2 3" key="1">
    <citation type="submission" date="2019-10" db="EMBL/GenBank/DDBJ databases">
        <authorList>
            <person name="Palmer J.M."/>
        </authorList>
    </citation>
    <scope>NUCLEOTIDE SEQUENCE [LARGE SCALE GENOMIC DNA]</scope>
    <source>
        <strain evidence="2 3">TWF694</strain>
    </source>
</reference>
<feature type="region of interest" description="Disordered" evidence="1">
    <location>
        <begin position="583"/>
        <end position="625"/>
    </location>
</feature>
<feature type="region of interest" description="Disordered" evidence="1">
    <location>
        <begin position="155"/>
        <end position="189"/>
    </location>
</feature>
<feature type="compositionally biased region" description="Polar residues" evidence="1">
    <location>
        <begin position="327"/>
        <end position="336"/>
    </location>
</feature>
<accession>A0AAV9XQ35</accession>
<dbReference type="EMBL" id="JAVHJO010000001">
    <property type="protein sequence ID" value="KAK6543731.1"/>
    <property type="molecule type" value="Genomic_DNA"/>
</dbReference>